<keyword evidence="2" id="KW-1185">Reference proteome</keyword>
<proteinExistence type="predicted"/>
<evidence type="ECO:0008006" key="3">
    <source>
        <dbReference type="Google" id="ProtNLM"/>
    </source>
</evidence>
<dbReference type="EMBL" id="CP022657">
    <property type="protein sequence ID" value="ASS75791.1"/>
    <property type="molecule type" value="Genomic_DNA"/>
</dbReference>
<dbReference type="KEGG" id="tab:CIG75_12870"/>
<evidence type="ECO:0000313" key="2">
    <source>
        <dbReference type="Proteomes" id="UP000214688"/>
    </source>
</evidence>
<evidence type="ECO:0000313" key="1">
    <source>
        <dbReference type="EMBL" id="ASS75791.1"/>
    </source>
</evidence>
<accession>A0A223D2N3</accession>
<dbReference type="OrthoDB" id="5506143at2"/>
<reference evidence="1 2" key="1">
    <citation type="journal article" date="2015" name="Int. J. Syst. Evol. Microbiol.">
        <title>Tumebacillus algifaecis sp. nov., isolated from decomposing algal scum.</title>
        <authorList>
            <person name="Wu Y.F."/>
            <person name="Zhang B."/>
            <person name="Xing P."/>
            <person name="Wu Q.L."/>
            <person name="Liu S.J."/>
        </authorList>
    </citation>
    <scope>NUCLEOTIDE SEQUENCE [LARGE SCALE GENOMIC DNA]</scope>
    <source>
        <strain evidence="1 2">THMBR28</strain>
    </source>
</reference>
<dbReference type="Proteomes" id="UP000214688">
    <property type="component" value="Chromosome"/>
</dbReference>
<organism evidence="1 2">
    <name type="scientific">Tumebacillus algifaecis</name>
    <dbReference type="NCBI Taxonomy" id="1214604"/>
    <lineage>
        <taxon>Bacteria</taxon>
        <taxon>Bacillati</taxon>
        <taxon>Bacillota</taxon>
        <taxon>Bacilli</taxon>
        <taxon>Bacillales</taxon>
        <taxon>Alicyclobacillaceae</taxon>
        <taxon>Tumebacillus</taxon>
    </lineage>
</organism>
<sequence length="152" mass="17336">MQALQLNHEKLEQIVRELNTDFFPRIQDQDAVSVKVFYLMGKVAQLGRVWALTVGEQGADLQHYNLKAYSELIVIMTAVGLEIPYPDRPEKLEKRESIFDQFQLLFERIAALQFDDHYIEVWEALLGLGELMGFTAAQVEAEIRSTYGGDAA</sequence>
<protein>
    <recommendedName>
        <fullName evidence="3">dUTPase</fullName>
    </recommendedName>
</protein>
<dbReference type="RefSeq" id="WP_094237032.1">
    <property type="nucleotide sequence ID" value="NZ_CP022657.1"/>
</dbReference>
<gene>
    <name evidence="1" type="ORF">CIG75_12870</name>
</gene>
<name>A0A223D2N3_9BACL</name>
<dbReference type="AlphaFoldDB" id="A0A223D2N3"/>